<dbReference type="InterPro" id="IPR032675">
    <property type="entry name" value="LRR_dom_sf"/>
</dbReference>
<dbReference type="Gene3D" id="3.80.10.10">
    <property type="entry name" value="Ribonuclease Inhibitor"/>
    <property type="match status" value="1"/>
</dbReference>
<dbReference type="OrthoDB" id="2769405at2759"/>
<proteinExistence type="predicted"/>
<keyword evidence="2" id="KW-1185">Reference proteome</keyword>
<evidence type="ECO:0000313" key="1">
    <source>
        <dbReference type="EMBL" id="OCH93729.1"/>
    </source>
</evidence>
<dbReference type="Proteomes" id="UP000250043">
    <property type="component" value="Unassembled WGS sequence"/>
</dbReference>
<evidence type="ECO:0000313" key="2">
    <source>
        <dbReference type="Proteomes" id="UP000250043"/>
    </source>
</evidence>
<sequence>MHRCLRILDTYLAILRVLREDVDIEGLAALAVLARTCHVLSEPALDVLWEEPHCFADLVRCLPEDTWVLYETLGRPCLTVNKPLGPSDWTRFNFYAPRVRRLTFPNVYITKYMLIDTQTLSLLSEHRPSLLLLPHLRSVGFMGLPESFWSFIQLFTGPELTEFRWECIMESSLRQAAISVLTNLVHRSPNIVTLSVRVWQDGRVEPSILPLTLESLRHLRNVSLIMPTAHEHPADLFRWLTSLSSLSYLGLSIHGSLPDVEDASGSPYIPFARKVQCLAPSFRALETFRVDDAAIQTASATLPFLSRSPRLRNLSLSLFLGCVGHLDDPQDDGAVVRDLLQAISRHCPFEHIETFAIEILCIDAGDKYTLGIDQIAFLLAFRNLEHVILHLDIPIDLEDVELERLVKAWPFLRTLHIGNPEEFTVARFMPRLTYDALVVLATHSPQRKASRSFWTCAPSRWTMCGEHKESVWR</sequence>
<protein>
    <submittedName>
        <fullName evidence="1">Uncharacterized protein</fullName>
    </submittedName>
</protein>
<reference evidence="1 2" key="1">
    <citation type="submission" date="2016-07" db="EMBL/GenBank/DDBJ databases">
        <title>Draft genome of the white-rot fungus Obba rivulosa 3A-2.</title>
        <authorList>
            <consortium name="DOE Joint Genome Institute"/>
            <person name="Miettinen O."/>
            <person name="Riley R."/>
            <person name="Acob R."/>
            <person name="Barry K."/>
            <person name="Cullen D."/>
            <person name="De Vries R."/>
            <person name="Hainaut M."/>
            <person name="Hatakka A."/>
            <person name="Henrissat B."/>
            <person name="Hilden K."/>
            <person name="Kuo R."/>
            <person name="Labutti K."/>
            <person name="Lipzen A."/>
            <person name="Makela M.R."/>
            <person name="Sandor L."/>
            <person name="Spatafora J.W."/>
            <person name="Grigoriev I.V."/>
            <person name="Hibbett D.S."/>
        </authorList>
    </citation>
    <scope>NUCLEOTIDE SEQUENCE [LARGE SCALE GENOMIC DNA]</scope>
    <source>
        <strain evidence="1 2">3A-2</strain>
    </source>
</reference>
<dbReference type="AlphaFoldDB" id="A0A8E2DQ46"/>
<accession>A0A8E2DQ46</accession>
<organism evidence="1 2">
    <name type="scientific">Obba rivulosa</name>
    <dbReference type="NCBI Taxonomy" id="1052685"/>
    <lineage>
        <taxon>Eukaryota</taxon>
        <taxon>Fungi</taxon>
        <taxon>Dikarya</taxon>
        <taxon>Basidiomycota</taxon>
        <taxon>Agaricomycotina</taxon>
        <taxon>Agaricomycetes</taxon>
        <taxon>Polyporales</taxon>
        <taxon>Gelatoporiaceae</taxon>
        <taxon>Obba</taxon>
    </lineage>
</organism>
<gene>
    <name evidence="1" type="ORF">OBBRIDRAFT_789933</name>
</gene>
<dbReference type="EMBL" id="KV722351">
    <property type="protein sequence ID" value="OCH93729.1"/>
    <property type="molecule type" value="Genomic_DNA"/>
</dbReference>
<name>A0A8E2DQ46_9APHY</name>
<dbReference type="SUPFAM" id="SSF52047">
    <property type="entry name" value="RNI-like"/>
    <property type="match status" value="1"/>
</dbReference>